<feature type="transmembrane region" description="Helical" evidence="2">
    <location>
        <begin position="432"/>
        <end position="453"/>
    </location>
</feature>
<dbReference type="PANTHER" id="PTHR30347">
    <property type="entry name" value="POTASSIUM CHANNEL RELATED"/>
    <property type="match status" value="1"/>
</dbReference>
<feature type="domain" description="Mechanosensitive ion channel MscS" evidence="4">
    <location>
        <begin position="605"/>
        <end position="672"/>
    </location>
</feature>
<protein>
    <submittedName>
        <fullName evidence="7">DUF3772 domain-containing protein</fullName>
    </submittedName>
</protein>
<evidence type="ECO:0000259" key="5">
    <source>
        <dbReference type="Pfam" id="PF12607"/>
    </source>
</evidence>
<dbReference type="Pfam" id="PF21082">
    <property type="entry name" value="MS_channel_3rd"/>
    <property type="match status" value="1"/>
</dbReference>
<feature type="transmembrane region" description="Helical" evidence="2">
    <location>
        <begin position="474"/>
        <end position="494"/>
    </location>
</feature>
<feature type="transmembrane region" description="Helical" evidence="2">
    <location>
        <begin position="560"/>
        <end position="583"/>
    </location>
</feature>
<feature type="transmembrane region" description="Helical" evidence="2">
    <location>
        <begin position="197"/>
        <end position="214"/>
    </location>
</feature>
<name>A0ABS6AK61_9RHOB</name>
<comment type="caution">
    <text evidence="7">The sequence shown here is derived from an EMBL/GenBank/DDBJ whole genome shotgun (WGS) entry which is preliminary data.</text>
</comment>
<dbReference type="RefSeq" id="WP_216032467.1">
    <property type="nucleotide sequence ID" value="NZ_JAHKNG010000008.1"/>
</dbReference>
<feature type="domain" description="DUF3772" evidence="5">
    <location>
        <begin position="123"/>
        <end position="178"/>
    </location>
</feature>
<evidence type="ECO:0000259" key="4">
    <source>
        <dbReference type="Pfam" id="PF00924"/>
    </source>
</evidence>
<feature type="domain" description="Mechanosensitive ion channel MscS C-terminal" evidence="6">
    <location>
        <begin position="681"/>
        <end position="762"/>
    </location>
</feature>
<feature type="transmembrane region" description="Helical" evidence="2">
    <location>
        <begin position="269"/>
        <end position="291"/>
    </location>
</feature>
<feature type="region of interest" description="Disordered" evidence="1">
    <location>
        <begin position="782"/>
        <end position="827"/>
    </location>
</feature>
<feature type="transmembrane region" description="Helical" evidence="2">
    <location>
        <begin position="362"/>
        <end position="381"/>
    </location>
</feature>
<feature type="transmembrane region" description="Helical" evidence="2">
    <location>
        <begin position="589"/>
        <end position="618"/>
    </location>
</feature>
<feature type="transmembrane region" description="Helical" evidence="2">
    <location>
        <begin position="521"/>
        <end position="539"/>
    </location>
</feature>
<dbReference type="EMBL" id="JAHKNG010000008">
    <property type="protein sequence ID" value="MBU3029781.1"/>
    <property type="molecule type" value="Genomic_DNA"/>
</dbReference>
<evidence type="ECO:0000256" key="3">
    <source>
        <dbReference type="SAM" id="SignalP"/>
    </source>
</evidence>
<dbReference type="Proteomes" id="UP001166191">
    <property type="component" value="Unassembled WGS sequence"/>
</dbReference>
<dbReference type="InterPro" id="IPR052702">
    <property type="entry name" value="MscS-like_channel"/>
</dbReference>
<feature type="signal peptide" evidence="3">
    <location>
        <begin position="1"/>
        <end position="21"/>
    </location>
</feature>
<keyword evidence="2" id="KW-0472">Membrane</keyword>
<accession>A0ABS6AK61</accession>
<feature type="transmembrane region" description="Helical" evidence="2">
    <location>
        <begin position="402"/>
        <end position="426"/>
    </location>
</feature>
<dbReference type="InterPro" id="IPR049278">
    <property type="entry name" value="MS_channel_C"/>
</dbReference>
<keyword evidence="2" id="KW-1133">Transmembrane helix</keyword>
<feature type="compositionally biased region" description="Acidic residues" evidence="1">
    <location>
        <begin position="813"/>
        <end position="827"/>
    </location>
</feature>
<feature type="transmembrane region" description="Helical" evidence="2">
    <location>
        <begin position="235"/>
        <end position="257"/>
    </location>
</feature>
<proteinExistence type="predicted"/>
<evidence type="ECO:0000259" key="6">
    <source>
        <dbReference type="Pfam" id="PF21082"/>
    </source>
</evidence>
<dbReference type="PANTHER" id="PTHR30347:SF1">
    <property type="entry name" value="MECHANOSENSITIVE CHANNEL MSCK"/>
    <property type="match status" value="1"/>
</dbReference>
<dbReference type="InterPro" id="IPR006685">
    <property type="entry name" value="MscS_channel_2nd"/>
</dbReference>
<keyword evidence="3" id="KW-0732">Signal</keyword>
<dbReference type="Pfam" id="PF00924">
    <property type="entry name" value="MS_channel_2nd"/>
    <property type="match status" value="1"/>
</dbReference>
<feature type="transmembrane region" description="Helical" evidence="2">
    <location>
        <begin position="319"/>
        <end position="337"/>
    </location>
</feature>
<evidence type="ECO:0000313" key="8">
    <source>
        <dbReference type="Proteomes" id="UP001166191"/>
    </source>
</evidence>
<reference evidence="7" key="1">
    <citation type="submission" date="2021-06" db="EMBL/GenBank/DDBJ databases">
        <title>Paracoccus bacterium XHP0099 sp. nov., isolated from the surface waters of the Yellow Sea.</title>
        <authorList>
            <person name="Xue H."/>
            <person name="Zhang D."/>
        </authorList>
    </citation>
    <scope>NUCLEOTIDE SEQUENCE</scope>
    <source>
        <strain evidence="7">XHP0099</strain>
    </source>
</reference>
<keyword evidence="2" id="KW-0812">Transmembrane</keyword>
<dbReference type="PROSITE" id="PS01246">
    <property type="entry name" value="UPF0003"/>
    <property type="match status" value="1"/>
</dbReference>
<evidence type="ECO:0000313" key="7">
    <source>
        <dbReference type="EMBL" id="MBU3029781.1"/>
    </source>
</evidence>
<evidence type="ECO:0000256" key="1">
    <source>
        <dbReference type="SAM" id="MobiDB-lite"/>
    </source>
</evidence>
<dbReference type="Pfam" id="PF12607">
    <property type="entry name" value="DUF3772"/>
    <property type="match status" value="1"/>
</dbReference>
<evidence type="ECO:0000256" key="2">
    <source>
        <dbReference type="SAM" id="Phobius"/>
    </source>
</evidence>
<organism evidence="7 8">
    <name type="scientific">Paracoccus marinaquae</name>
    <dbReference type="NCBI Taxonomy" id="2841926"/>
    <lineage>
        <taxon>Bacteria</taxon>
        <taxon>Pseudomonadati</taxon>
        <taxon>Pseudomonadota</taxon>
        <taxon>Alphaproteobacteria</taxon>
        <taxon>Rhodobacterales</taxon>
        <taxon>Paracoccaceae</taxon>
        <taxon>Paracoccus</taxon>
    </lineage>
</organism>
<gene>
    <name evidence="7" type="ORF">KNW02_06560</name>
</gene>
<keyword evidence="8" id="KW-1185">Reference proteome</keyword>
<dbReference type="InterPro" id="IPR006686">
    <property type="entry name" value="MscS_channel_CS"/>
</dbReference>
<dbReference type="InterPro" id="IPR022249">
    <property type="entry name" value="DUF3772"/>
</dbReference>
<sequence>MSRIFLAVLLTALITIATPLAAQDRPEVDYPAWSNTAALAEAVVAEEDAPEQELLQLRSEIVEWRKTFEDAQNVNSGRIATVNAQISALGPAPAEGATEAEDVARRREELQKQLSELQAPRLTAVEAFSRADAIVQQIDAITAARQASQLAKKSPSPLLPLSWAPALSDGLSLVEGIGTELGLLSDRAIWQELKPKLPLIVAYLAAALLLLTAGRRWVRGLPSRLSAHASEHSRSVVAFIASLGQIVLPMIGVYLAIRAIKVAALTGQWTAPFVDALPSAAVILFSGSWLAGQMFPRQRLSHDSLVLDSGTGNKVRRTMNALAVIFALHHILSRAVLPQSGLYERVGDHIVRVPVAFSDAGVAVWHFVIMLVAAVCLFRLGSILRRLKRGLSEREIMYRHRVLVAMGSVIRVVAIVAVLVGALGYINLANMLIWPSMLTLALIQLLILLQDFIADLFDMMSGGEEGAREGLGPMLTGILLIVLSVPLFMMIWGARQTDLAEYWGSFQRGVSLGGVHLSPSGVLRFLLVFGIGYSIIRVIQEVFRNTILPKTRLEPGVQNAVVSGLGYVGVALVVVMAVTSAGIDLSSLAIVAGALSVGIGFGLQTIVSNFVSGIILLIERPVSVGDWIDAGGQQGIVKRISVRSTQIETFDRTEVIVPNSDLISQPVTNWTRHNKIGRIIIPLGVAYGTDTRKVERILREIIQDQPTVTIDPPPAVLFRGFGADSLDFEIRAMLSDVTGGMGVTSEVCHQIAERFAREGIEIPFAQRDIWLRNPEALRGDAVPAPARETLPGTVPDAQRPVTPSVYDPRLTFDGDDGDGGDGGDGDR</sequence>
<feature type="chain" id="PRO_5046071978" evidence="3">
    <location>
        <begin position="22"/>
        <end position="827"/>
    </location>
</feature>